<name>A0ABX1E1N3_9PROT</name>
<dbReference type="RefSeq" id="WP_168029345.1">
    <property type="nucleotide sequence ID" value="NZ_JAAVNE010000010.1"/>
</dbReference>
<keyword evidence="2" id="KW-1185">Reference proteome</keyword>
<gene>
    <name evidence="1" type="ORF">HEQ75_08750</name>
</gene>
<comment type="caution">
    <text evidence="1">The sequence shown here is derived from an EMBL/GenBank/DDBJ whole genome shotgun (WGS) entry which is preliminary data.</text>
</comment>
<evidence type="ECO:0000313" key="2">
    <source>
        <dbReference type="Proteomes" id="UP000787635"/>
    </source>
</evidence>
<sequence length="59" mass="6451">MSSELYPGTRVCHPQRPEWGVGQVHSAIGNRVTVNFDHAGKVVIRSDLVVLLRVEPGEG</sequence>
<dbReference type="Pfam" id="PF12073">
    <property type="entry name" value="DUF3553"/>
    <property type="match status" value="1"/>
</dbReference>
<accession>A0ABX1E1N3</accession>
<dbReference type="EMBL" id="JAAVNE010000010">
    <property type="protein sequence ID" value="NKC30951.1"/>
    <property type="molecule type" value="Genomic_DNA"/>
</dbReference>
<proteinExistence type="predicted"/>
<dbReference type="Proteomes" id="UP000787635">
    <property type="component" value="Unassembled WGS sequence"/>
</dbReference>
<organism evidence="1 2">
    <name type="scientific">Falsiroseomonas selenitidurans</name>
    <dbReference type="NCBI Taxonomy" id="2716335"/>
    <lineage>
        <taxon>Bacteria</taxon>
        <taxon>Pseudomonadati</taxon>
        <taxon>Pseudomonadota</taxon>
        <taxon>Alphaproteobacteria</taxon>
        <taxon>Acetobacterales</taxon>
        <taxon>Roseomonadaceae</taxon>
        <taxon>Falsiroseomonas</taxon>
    </lineage>
</organism>
<protein>
    <submittedName>
        <fullName evidence="1">DUF3553 domain-containing protein</fullName>
    </submittedName>
</protein>
<evidence type="ECO:0000313" key="1">
    <source>
        <dbReference type="EMBL" id="NKC30951.1"/>
    </source>
</evidence>
<reference evidence="1 2" key="1">
    <citation type="submission" date="2020-03" db="EMBL/GenBank/DDBJ databases">
        <title>Roseomonas selenitidurans sp. nov. isolated from urban soil.</title>
        <authorList>
            <person name="Liu H."/>
        </authorList>
    </citation>
    <scope>NUCLEOTIDE SEQUENCE [LARGE SCALE GENOMIC DNA]</scope>
    <source>
        <strain evidence="1 2">BU-1</strain>
    </source>
</reference>
<dbReference type="InterPro" id="IPR021938">
    <property type="entry name" value="DUF3553"/>
</dbReference>